<feature type="disulfide bond" evidence="3">
    <location>
        <begin position="170"/>
        <end position="185"/>
    </location>
</feature>
<dbReference type="PROSITE" id="PS50092">
    <property type="entry name" value="TSP1"/>
    <property type="match status" value="2"/>
</dbReference>
<dbReference type="SMART" id="SM00192">
    <property type="entry name" value="LDLa"/>
    <property type="match status" value="1"/>
</dbReference>
<name>A0ABM0JRC1_APLCA</name>
<dbReference type="Pfam" id="PF00057">
    <property type="entry name" value="Ldl_recept_a"/>
    <property type="match status" value="1"/>
</dbReference>
<dbReference type="Gene3D" id="4.10.400.10">
    <property type="entry name" value="Low-density Lipoprotein Receptor"/>
    <property type="match status" value="1"/>
</dbReference>
<evidence type="ECO:0000256" key="4">
    <source>
        <dbReference type="SAM" id="SignalP"/>
    </source>
</evidence>
<dbReference type="Proteomes" id="UP000694888">
    <property type="component" value="Unplaced"/>
</dbReference>
<dbReference type="InterPro" id="IPR036383">
    <property type="entry name" value="TSP1_rpt_sf"/>
</dbReference>
<evidence type="ECO:0000256" key="2">
    <source>
        <dbReference type="ARBA" id="ARBA00023157"/>
    </source>
</evidence>
<dbReference type="SUPFAM" id="SSF82895">
    <property type="entry name" value="TSP-1 type 1 repeat"/>
    <property type="match status" value="2"/>
</dbReference>
<accession>A0ABM0JRC1</accession>
<dbReference type="PROSITE" id="PS01209">
    <property type="entry name" value="LDLRA_1"/>
    <property type="match status" value="1"/>
</dbReference>
<dbReference type="SUPFAM" id="SSF57424">
    <property type="entry name" value="LDL receptor-like module"/>
    <property type="match status" value="1"/>
</dbReference>
<gene>
    <name evidence="6" type="primary">LOC101847877</name>
</gene>
<dbReference type="InterPro" id="IPR000884">
    <property type="entry name" value="TSP1_rpt"/>
</dbReference>
<dbReference type="Pfam" id="PF00090">
    <property type="entry name" value="TSP_1"/>
    <property type="match status" value="2"/>
</dbReference>
<evidence type="ECO:0000313" key="6">
    <source>
        <dbReference type="RefSeq" id="XP_005099723.2"/>
    </source>
</evidence>
<protein>
    <submittedName>
        <fullName evidence="6">Thrombospondin-1</fullName>
    </submittedName>
</protein>
<dbReference type="InterPro" id="IPR002172">
    <property type="entry name" value="LDrepeatLR_classA_rpt"/>
</dbReference>
<dbReference type="InterPro" id="IPR023415">
    <property type="entry name" value="LDLR_class-A_CS"/>
</dbReference>
<dbReference type="InterPro" id="IPR036055">
    <property type="entry name" value="LDL_receptor-like_sf"/>
</dbReference>
<dbReference type="CDD" id="cd00112">
    <property type="entry name" value="LDLa"/>
    <property type="match status" value="1"/>
</dbReference>
<dbReference type="RefSeq" id="XP_005099723.2">
    <property type="nucleotide sequence ID" value="XM_005099666.3"/>
</dbReference>
<dbReference type="GeneID" id="101847877"/>
<dbReference type="Gene3D" id="2.20.100.10">
    <property type="entry name" value="Thrombospondin type-1 (TSP1) repeat"/>
    <property type="match status" value="2"/>
</dbReference>
<feature type="chain" id="PRO_5046335757" evidence="4">
    <location>
        <begin position="23"/>
        <end position="231"/>
    </location>
</feature>
<sequence>MWLQVRTLAVVSLVLLVERSAGQRSKGQWGEWSRITPCSVTCGSGTQKKVRVWIPGPGEPARKEPYTSSHMFTCRPDKYPHCPTDGHWSEWWYWSDCTRMCGGGTRHRERECVGVTYNGKECDGEPRSEEKCNREPCPPLPRHFDMRQCVDTQNYTCASGKMCVPSKERCDGDVHCHDGSDEQNCPRAVPGPGRVRYGLSMGRNGVAYVQGSAAVVMASVFTITAAVSLCH</sequence>
<dbReference type="InterPro" id="IPR038877">
    <property type="entry name" value="THSD1"/>
</dbReference>
<proteinExistence type="predicted"/>
<feature type="signal peptide" evidence="4">
    <location>
        <begin position="1"/>
        <end position="22"/>
    </location>
</feature>
<evidence type="ECO:0000256" key="1">
    <source>
        <dbReference type="ARBA" id="ARBA00022536"/>
    </source>
</evidence>
<reference evidence="6" key="1">
    <citation type="submission" date="2025-08" db="UniProtKB">
        <authorList>
            <consortium name="RefSeq"/>
        </authorList>
    </citation>
    <scope>IDENTIFICATION</scope>
</reference>
<evidence type="ECO:0000313" key="5">
    <source>
        <dbReference type="Proteomes" id="UP000694888"/>
    </source>
</evidence>
<keyword evidence="2 3" id="KW-1015">Disulfide bond</keyword>
<keyword evidence="4" id="KW-0732">Signal</keyword>
<dbReference type="PROSITE" id="PS50068">
    <property type="entry name" value="LDLRA_2"/>
    <property type="match status" value="1"/>
</dbReference>
<dbReference type="PANTHER" id="PTHR16311:SF3">
    <property type="entry name" value="THROMBOSPONDIN TYPE-1 DOMAIN-CONTAINING PROTEIN 1"/>
    <property type="match status" value="1"/>
</dbReference>
<dbReference type="PANTHER" id="PTHR16311">
    <property type="entry name" value="THROMBOSPONDIN TYPE I DOMAIN-CONTAINING 1"/>
    <property type="match status" value="1"/>
</dbReference>
<organism evidence="5 6">
    <name type="scientific">Aplysia californica</name>
    <name type="common">California sea hare</name>
    <dbReference type="NCBI Taxonomy" id="6500"/>
    <lineage>
        <taxon>Eukaryota</taxon>
        <taxon>Metazoa</taxon>
        <taxon>Spiralia</taxon>
        <taxon>Lophotrochozoa</taxon>
        <taxon>Mollusca</taxon>
        <taxon>Gastropoda</taxon>
        <taxon>Heterobranchia</taxon>
        <taxon>Euthyneura</taxon>
        <taxon>Tectipleura</taxon>
        <taxon>Aplysiida</taxon>
        <taxon>Aplysioidea</taxon>
        <taxon>Aplysiidae</taxon>
        <taxon>Aplysia</taxon>
    </lineage>
</organism>
<keyword evidence="1" id="KW-0245">EGF-like domain</keyword>
<comment type="caution">
    <text evidence="3">Lacks conserved residue(s) required for the propagation of feature annotation.</text>
</comment>
<evidence type="ECO:0000256" key="3">
    <source>
        <dbReference type="PROSITE-ProRule" id="PRU00124"/>
    </source>
</evidence>
<keyword evidence="5" id="KW-1185">Reference proteome</keyword>
<dbReference type="SMART" id="SM00209">
    <property type="entry name" value="TSP1"/>
    <property type="match status" value="2"/>
</dbReference>